<proteinExistence type="inferred from homology"/>
<dbReference type="InterPro" id="IPR029058">
    <property type="entry name" value="AB_hydrolase_fold"/>
</dbReference>
<reference evidence="5 7" key="1">
    <citation type="submission" date="2015-12" db="EMBL/GenBank/DDBJ databases">
        <authorList>
            <person name="Andreevskaya M."/>
        </authorList>
    </citation>
    <scope>NUCLEOTIDE SEQUENCE [LARGE SCALE GENOMIC DNA]</scope>
    <source>
        <strain evidence="5 7">C122c</strain>
    </source>
</reference>
<dbReference type="AlphaFoldDB" id="A0A9Q3XU69"/>
<reference evidence="6" key="2">
    <citation type="submission" date="2021-05" db="EMBL/GenBank/DDBJ databases">
        <title>Pangenome of Leuconostoc gelidum warrants species status for Leuconostoc gelidum subsp. gasicomitatum.</title>
        <authorList>
            <person name="Johansson P."/>
            <person name="Sade E."/>
            <person name="Hultman J."/>
            <person name="Auvinen P."/>
            <person name="Bjorkroth J."/>
        </authorList>
    </citation>
    <scope>NUCLEOTIDE SEQUENCE</scope>
    <source>
        <strain evidence="6">A.21.4</strain>
    </source>
</reference>
<dbReference type="PANTHER" id="PTHR42916:SF1">
    <property type="entry name" value="PROTEIN PHYLLO, CHLOROPLASTIC"/>
    <property type="match status" value="1"/>
</dbReference>
<evidence type="ECO:0000256" key="2">
    <source>
        <dbReference type="ARBA" id="ARBA00023239"/>
    </source>
</evidence>
<dbReference type="Pfam" id="PF00561">
    <property type="entry name" value="Abhydrolase_1"/>
    <property type="match status" value="1"/>
</dbReference>
<keyword evidence="7" id="KW-1185">Reference proteome</keyword>
<comment type="caution">
    <text evidence="6">The sequence shown here is derived from an EMBL/GenBank/DDBJ whole genome shotgun (WGS) entry which is preliminary data.</text>
</comment>
<evidence type="ECO:0000313" key="8">
    <source>
        <dbReference type="Proteomes" id="UP000752647"/>
    </source>
</evidence>
<keyword evidence="1 3" id="KW-0474">Menaquinone biosynthesis</keyword>
<dbReference type="EMBL" id="FBSY01000002">
    <property type="protein sequence ID" value="CUW05613.1"/>
    <property type="molecule type" value="Genomic_DNA"/>
</dbReference>
<name>A0A9Q3XU69_9LACO</name>
<dbReference type="EMBL" id="JAHBFI010000010">
    <property type="protein sequence ID" value="MBZ5962491.1"/>
    <property type="molecule type" value="Genomic_DNA"/>
</dbReference>
<comment type="similarity">
    <text evidence="3">Belongs to the AB hydrolase superfamily. MenH family.</text>
</comment>
<dbReference type="RefSeq" id="WP_089997416.1">
    <property type="nucleotide sequence ID" value="NZ_CBCPIF010000001.1"/>
</dbReference>
<gene>
    <name evidence="3 6" type="primary">menH</name>
    <name evidence="5" type="ORF">C122C_1200</name>
    <name evidence="6" type="ORF">KIJ12_04890</name>
</gene>
<comment type="subunit">
    <text evidence="3">Monomer.</text>
</comment>
<evidence type="ECO:0000313" key="7">
    <source>
        <dbReference type="Proteomes" id="UP000199271"/>
    </source>
</evidence>
<keyword evidence="2 3" id="KW-0456">Lyase</keyword>
<comment type="function">
    <text evidence="3">Catalyzes a proton abstraction reaction that results in 2,5-elimination of pyruvate from 2-succinyl-5-enolpyruvyl-6-hydroxy-3-cyclohexene-1-carboxylate (SEPHCHC) and the formation of 2-succinyl-6-hydroxy-2,4-cyclohexadiene-1-carboxylate (SHCHC).</text>
</comment>
<accession>A0A9Q3XU69</accession>
<evidence type="ECO:0000256" key="1">
    <source>
        <dbReference type="ARBA" id="ARBA00022428"/>
    </source>
</evidence>
<evidence type="ECO:0000259" key="4">
    <source>
        <dbReference type="Pfam" id="PF00561"/>
    </source>
</evidence>
<dbReference type="Proteomes" id="UP000199271">
    <property type="component" value="Unassembled WGS sequence"/>
</dbReference>
<comment type="pathway">
    <text evidence="3">Quinol/quinone metabolism; 1,4-dihydroxy-2-naphthoate biosynthesis; 1,4-dihydroxy-2-naphthoate from chorismate: step 3/7.</text>
</comment>
<dbReference type="NCBIfam" id="TIGR03695">
    <property type="entry name" value="menH_SHCHC"/>
    <property type="match status" value="1"/>
</dbReference>
<evidence type="ECO:0000313" key="5">
    <source>
        <dbReference type="EMBL" id="CUW05613.1"/>
    </source>
</evidence>
<comment type="pathway">
    <text evidence="3">Quinol/quinone metabolism; menaquinone biosynthesis.</text>
</comment>
<comment type="catalytic activity">
    <reaction evidence="3">
        <text>5-enolpyruvoyl-6-hydroxy-2-succinyl-cyclohex-3-ene-1-carboxylate = (1R,6R)-6-hydroxy-2-succinyl-cyclohexa-2,4-diene-1-carboxylate + pyruvate</text>
        <dbReference type="Rhea" id="RHEA:25597"/>
        <dbReference type="ChEBI" id="CHEBI:15361"/>
        <dbReference type="ChEBI" id="CHEBI:58689"/>
        <dbReference type="ChEBI" id="CHEBI:58818"/>
        <dbReference type="EC" id="4.2.99.20"/>
    </reaction>
</comment>
<protein>
    <recommendedName>
        <fullName evidence="3">Putative 2-succinyl-6-hydroxy-2,4-cyclohexadiene-1-carboxylate synthase</fullName>
        <shortName evidence="3">SHCHC synthase</shortName>
        <ecNumber evidence="3">4.2.99.20</ecNumber>
    </recommendedName>
</protein>
<dbReference type="InterPro" id="IPR000073">
    <property type="entry name" value="AB_hydrolase_1"/>
</dbReference>
<dbReference type="Proteomes" id="UP000752647">
    <property type="component" value="Unassembled WGS sequence"/>
</dbReference>
<evidence type="ECO:0000313" key="6">
    <source>
        <dbReference type="EMBL" id="MBZ5962491.1"/>
    </source>
</evidence>
<dbReference type="GO" id="GO:0009234">
    <property type="term" value="P:menaquinone biosynthetic process"/>
    <property type="evidence" value="ECO:0007669"/>
    <property type="project" value="UniProtKB-UniRule"/>
</dbReference>
<dbReference type="HAMAP" id="MF_01660">
    <property type="entry name" value="MenH"/>
    <property type="match status" value="1"/>
</dbReference>
<sequence length="271" mass="30739">MNRKIVTVAGYSYHVFHQINDETATKWVLLHGFMGTHHDFDAIINELPGEVMTFDLLGFGEKANIVDDPKRFEMAAQIADIQLILKTYNWSNINLLGYSMGGRLALGFAFSHNELINQLFLESASAGLNSALNRKKRRAADNERIKQILTDFHEFVLNWEKLPLFATQKDLVATQRQAIRAQRLAQQPQNVANSLKHMGTGVQVNFWPKLAQLKTPTILLVGELDQKFNQIADDMVRLLPSGQKHVIENAGHNMHVEQPKQVIEVLKNVSY</sequence>
<dbReference type="GO" id="GO:0070205">
    <property type="term" value="F:2-succinyl-6-hydroxy-2,4-cyclohexadiene-1-carboxylate synthase activity"/>
    <property type="evidence" value="ECO:0007669"/>
    <property type="project" value="UniProtKB-UniRule"/>
</dbReference>
<dbReference type="PANTHER" id="PTHR42916">
    <property type="entry name" value="2-SUCCINYL-5-ENOLPYRUVYL-6-HYDROXY-3-CYCLOHEXENE-1-CARBOXYLATE SYNTHASE"/>
    <property type="match status" value="1"/>
</dbReference>
<dbReference type="Gene3D" id="3.40.50.1820">
    <property type="entry name" value="alpha/beta hydrolase"/>
    <property type="match status" value="1"/>
</dbReference>
<organism evidence="6 8">
    <name type="scientific">Leuconostoc gasicomitatum</name>
    <dbReference type="NCBI Taxonomy" id="115778"/>
    <lineage>
        <taxon>Bacteria</taxon>
        <taxon>Bacillati</taxon>
        <taxon>Bacillota</taxon>
        <taxon>Bacilli</taxon>
        <taxon>Lactobacillales</taxon>
        <taxon>Lactobacillaceae</taxon>
        <taxon>Leuconostoc</taxon>
        <taxon>Leuconostoc gelidum group</taxon>
    </lineage>
</organism>
<dbReference type="SUPFAM" id="SSF53474">
    <property type="entry name" value="alpha/beta-Hydrolases"/>
    <property type="match status" value="1"/>
</dbReference>
<evidence type="ECO:0000256" key="3">
    <source>
        <dbReference type="HAMAP-Rule" id="MF_01660"/>
    </source>
</evidence>
<feature type="domain" description="AB hydrolase-1" evidence="4">
    <location>
        <begin position="28"/>
        <end position="258"/>
    </location>
</feature>
<dbReference type="EC" id="4.2.99.20" evidence="3"/>
<dbReference type="InterPro" id="IPR022485">
    <property type="entry name" value="SHCHC_synthase_MenH"/>
</dbReference>